<gene>
    <name evidence="2" type="ordered locus">TTX_0167</name>
</gene>
<dbReference type="PATRIC" id="fig|768679.9.peg.174"/>
<reference evidence="2 3" key="1">
    <citation type="journal article" date="2011" name="PLoS ONE">
        <title>The complete genome sequence of Thermoproteus tenax: a physiologically versatile member of the Crenarchaeota.</title>
        <authorList>
            <person name="Siebers B."/>
            <person name="Zaparty M."/>
            <person name="Raddatz G."/>
            <person name="Tjaden B."/>
            <person name="Albers S.V."/>
            <person name="Bell S.D."/>
            <person name="Blombach F."/>
            <person name="Kletzin A."/>
            <person name="Kyrpides N."/>
            <person name="Lanz C."/>
            <person name="Plagens A."/>
            <person name="Rampp M."/>
            <person name="Rosinus A."/>
            <person name="von Jan M."/>
            <person name="Makarova K.S."/>
            <person name="Klenk H.P."/>
            <person name="Schuster S.C."/>
            <person name="Hensel R."/>
        </authorList>
    </citation>
    <scope>NUCLEOTIDE SEQUENCE [LARGE SCALE GENOMIC DNA]</scope>
    <source>
        <strain evidence="3">ATCC 35583 / DSM 2078 / JCM 9277 / NBRC 100435 / Kra 1</strain>
    </source>
</reference>
<dbReference type="STRING" id="768679.TTX_0167"/>
<dbReference type="KEGG" id="ttn:TTX_0167"/>
<evidence type="ECO:0000256" key="1">
    <source>
        <dbReference type="SAM" id="MobiDB-lite"/>
    </source>
</evidence>
<evidence type="ECO:0000313" key="2">
    <source>
        <dbReference type="EMBL" id="CCC80845.1"/>
    </source>
</evidence>
<dbReference type="PaxDb" id="768679-TTX_0167"/>
<accession>G4RML4</accession>
<dbReference type="EMBL" id="FN869859">
    <property type="protein sequence ID" value="CCC80845.1"/>
    <property type="molecule type" value="Genomic_DNA"/>
</dbReference>
<protein>
    <submittedName>
        <fullName evidence="2">Uncharacterized protein</fullName>
    </submittedName>
</protein>
<dbReference type="AlphaFoldDB" id="G4RML4"/>
<dbReference type="HOGENOM" id="CLU_2930405_0_0_2"/>
<dbReference type="Proteomes" id="UP000002654">
    <property type="component" value="Chromosome"/>
</dbReference>
<feature type="region of interest" description="Disordered" evidence="1">
    <location>
        <begin position="31"/>
        <end position="60"/>
    </location>
</feature>
<evidence type="ECO:0000313" key="3">
    <source>
        <dbReference type="Proteomes" id="UP000002654"/>
    </source>
</evidence>
<organism evidence="2 3">
    <name type="scientific">Thermoproteus tenax (strain ATCC 35583 / DSM 2078 / JCM 9277 / NBRC 100435 / Kra 1)</name>
    <dbReference type="NCBI Taxonomy" id="768679"/>
    <lineage>
        <taxon>Archaea</taxon>
        <taxon>Thermoproteota</taxon>
        <taxon>Thermoprotei</taxon>
        <taxon>Thermoproteales</taxon>
        <taxon>Thermoproteaceae</taxon>
        <taxon>Thermoproteus</taxon>
    </lineage>
</organism>
<name>G4RML4_THETK</name>
<proteinExistence type="predicted"/>
<keyword evidence="3" id="KW-1185">Reference proteome</keyword>
<sequence>MGMDFIFFQGRAGEDAEREGAAAAAARGANFNEGRPWRGDAAMPAPPRPINPGQRARSPQ</sequence>